<dbReference type="VEuPathDB" id="FungiDB:MPH_11967"/>
<dbReference type="AlphaFoldDB" id="K2RLE2"/>
<organism evidence="2 3">
    <name type="scientific">Macrophomina phaseolina (strain MS6)</name>
    <name type="common">Charcoal rot fungus</name>
    <dbReference type="NCBI Taxonomy" id="1126212"/>
    <lineage>
        <taxon>Eukaryota</taxon>
        <taxon>Fungi</taxon>
        <taxon>Dikarya</taxon>
        <taxon>Ascomycota</taxon>
        <taxon>Pezizomycotina</taxon>
        <taxon>Dothideomycetes</taxon>
        <taxon>Dothideomycetes incertae sedis</taxon>
        <taxon>Botryosphaeriales</taxon>
        <taxon>Botryosphaeriaceae</taxon>
        <taxon>Macrophomina</taxon>
    </lineage>
</organism>
<evidence type="ECO:0000256" key="1">
    <source>
        <dbReference type="SAM" id="MobiDB-lite"/>
    </source>
</evidence>
<dbReference type="HOGENOM" id="CLU_1235237_0_0_1"/>
<evidence type="ECO:0000313" key="2">
    <source>
        <dbReference type="EMBL" id="EKG10964.1"/>
    </source>
</evidence>
<dbReference type="InParanoid" id="K2RLE2"/>
<feature type="region of interest" description="Disordered" evidence="1">
    <location>
        <begin position="19"/>
        <end position="59"/>
    </location>
</feature>
<dbReference type="EMBL" id="AHHD01000500">
    <property type="protein sequence ID" value="EKG10964.1"/>
    <property type="molecule type" value="Genomic_DNA"/>
</dbReference>
<comment type="caution">
    <text evidence="2">The sequence shown here is derived from an EMBL/GenBank/DDBJ whole genome shotgun (WGS) entry which is preliminary data.</text>
</comment>
<proteinExistence type="predicted"/>
<dbReference type="Proteomes" id="UP000007129">
    <property type="component" value="Unassembled WGS sequence"/>
</dbReference>
<feature type="region of interest" description="Disordered" evidence="1">
    <location>
        <begin position="111"/>
        <end position="150"/>
    </location>
</feature>
<sequence>MYQRFTQACRSFDTMVPRRLRSSEEQDQEGGGENLELEQRLSNEFEEKSLPRKPKAARLRHQSTVHSLLRRVHSNEVLTRFSASFATRSGPQATSSPIFAPLSFTHVQASVPLPPTPTASRPDYAESQPSFGSDSHQCKSKQDTPEPPSPIWVTVDCERCNGAHGPMSLSCTRTMIPAWPYDHPHPLRSNPWEQSRSAGLPSAFNGSRPWQHRRVCFLSNQVES</sequence>
<name>K2RLE2_MACPH</name>
<accession>K2RLE2</accession>
<protein>
    <submittedName>
        <fullName evidence="2">Uncharacterized protein</fullName>
    </submittedName>
</protein>
<reference evidence="2 3" key="1">
    <citation type="journal article" date="2012" name="BMC Genomics">
        <title>Tools to kill: Genome of one of the most destructive plant pathogenic fungi Macrophomina phaseolina.</title>
        <authorList>
            <person name="Islam M.S."/>
            <person name="Haque M.S."/>
            <person name="Islam M.M."/>
            <person name="Emdad E.M."/>
            <person name="Halim A."/>
            <person name="Hossen Q.M.M."/>
            <person name="Hossain M.Z."/>
            <person name="Ahmed B."/>
            <person name="Rahim S."/>
            <person name="Rahman M.S."/>
            <person name="Alam M.M."/>
            <person name="Hou S."/>
            <person name="Wan X."/>
            <person name="Saito J.A."/>
            <person name="Alam M."/>
        </authorList>
    </citation>
    <scope>NUCLEOTIDE SEQUENCE [LARGE SCALE GENOMIC DNA]</scope>
    <source>
        <strain evidence="2 3">MS6</strain>
    </source>
</reference>
<feature type="compositionally biased region" description="Basic and acidic residues" evidence="1">
    <location>
        <begin position="37"/>
        <end position="50"/>
    </location>
</feature>
<evidence type="ECO:0000313" key="3">
    <source>
        <dbReference type="Proteomes" id="UP000007129"/>
    </source>
</evidence>
<gene>
    <name evidence="2" type="ORF">MPH_11967</name>
</gene>